<dbReference type="InterPro" id="IPR005133">
    <property type="entry name" value="PhaG_MnhG_YufB"/>
</dbReference>
<sequence length="94" mass="9902">MSVLVGLCLALAVLAAWIGTLALWRLTTPLGRLHTVTFVNVAGGAALVLAAWLTDGLSPRALKCTAIWLATLLIGALLSHVTGHALHIRDGERR</sequence>
<comment type="caution">
    <text evidence="2">The sequence shown here is derived from an EMBL/GenBank/DDBJ whole genome shotgun (WGS) entry which is preliminary data.</text>
</comment>
<evidence type="ECO:0000313" key="3">
    <source>
        <dbReference type="Proteomes" id="UP000035955"/>
    </source>
</evidence>
<feature type="transmembrane region" description="Helical" evidence="1">
    <location>
        <begin position="66"/>
        <end position="88"/>
    </location>
</feature>
<proteinExistence type="predicted"/>
<dbReference type="EMBL" id="LABY01000059">
    <property type="protein sequence ID" value="KMO39460.1"/>
    <property type="molecule type" value="Genomic_DNA"/>
</dbReference>
<dbReference type="Pfam" id="PF03334">
    <property type="entry name" value="PhaG_MnhG_YufB"/>
    <property type="match status" value="1"/>
</dbReference>
<keyword evidence="1" id="KW-1133">Transmembrane helix</keyword>
<dbReference type="GO" id="GO:0098662">
    <property type="term" value="P:inorganic cation transmembrane transport"/>
    <property type="evidence" value="ECO:0007669"/>
    <property type="project" value="InterPro"/>
</dbReference>
<keyword evidence="3" id="KW-1185">Reference proteome</keyword>
<dbReference type="AlphaFoldDB" id="A0A0J6SW01"/>
<dbReference type="RefSeq" id="WP_048444034.1">
    <property type="nucleotide sequence ID" value="NZ_LABY01000059.1"/>
</dbReference>
<dbReference type="Proteomes" id="UP000035955">
    <property type="component" value="Unassembled WGS sequence"/>
</dbReference>
<name>A0A0J6SW01_9HYPH</name>
<dbReference type="OrthoDB" id="8000739at2"/>
<dbReference type="PATRIC" id="fig|298794.3.peg.6549"/>
<accession>A0A0J6SW01</accession>
<evidence type="ECO:0000313" key="2">
    <source>
        <dbReference type="EMBL" id="KMO39460.1"/>
    </source>
</evidence>
<keyword evidence="1" id="KW-0472">Membrane</keyword>
<protein>
    <submittedName>
        <fullName evidence="2">Monovalent cation/H+ antiporter subunit G</fullName>
    </submittedName>
</protein>
<evidence type="ECO:0000256" key="1">
    <source>
        <dbReference type="SAM" id="Phobius"/>
    </source>
</evidence>
<organism evidence="2 3">
    <name type="scientific">Methylobacterium variabile</name>
    <dbReference type="NCBI Taxonomy" id="298794"/>
    <lineage>
        <taxon>Bacteria</taxon>
        <taxon>Pseudomonadati</taxon>
        <taxon>Pseudomonadota</taxon>
        <taxon>Alphaproteobacteria</taxon>
        <taxon>Hyphomicrobiales</taxon>
        <taxon>Methylobacteriaceae</taxon>
        <taxon>Methylobacterium</taxon>
    </lineage>
</organism>
<gene>
    <name evidence="2" type="ORF">VQ02_10020</name>
</gene>
<dbReference type="GO" id="GO:0015297">
    <property type="term" value="F:antiporter activity"/>
    <property type="evidence" value="ECO:0007669"/>
    <property type="project" value="InterPro"/>
</dbReference>
<feature type="transmembrane region" description="Helical" evidence="1">
    <location>
        <begin position="31"/>
        <end position="54"/>
    </location>
</feature>
<reference evidence="2 3" key="1">
    <citation type="submission" date="2015-03" db="EMBL/GenBank/DDBJ databases">
        <title>Genome sequencing of Methylobacterium variabile DSM 16961.</title>
        <authorList>
            <person name="Chaudhry V."/>
            <person name="Patil P.B."/>
        </authorList>
    </citation>
    <scope>NUCLEOTIDE SEQUENCE [LARGE SCALE GENOMIC DNA]</scope>
    <source>
        <strain evidence="2 3">DSM 16961</strain>
    </source>
</reference>
<keyword evidence="1" id="KW-0812">Transmembrane</keyword>